<evidence type="ECO:0000259" key="10">
    <source>
        <dbReference type="Pfam" id="PF08492"/>
    </source>
</evidence>
<evidence type="ECO:0000313" key="12">
    <source>
        <dbReference type="Proteomes" id="UP001648503"/>
    </source>
</evidence>
<dbReference type="PANTHER" id="PTHR14094">
    <property type="entry name" value="SIGNAL RECOGNITION PARTICLE 72"/>
    <property type="match status" value="1"/>
</dbReference>
<feature type="compositionally biased region" description="Basic residues" evidence="9">
    <location>
        <begin position="707"/>
        <end position="719"/>
    </location>
</feature>
<comment type="similarity">
    <text evidence="3">Belongs to the SRP72 family.</text>
</comment>
<reference evidence="11 12" key="1">
    <citation type="submission" date="2021-02" db="EMBL/GenBank/DDBJ databases">
        <title>Variation within the Batrachochytrium salamandrivorans European outbreak.</title>
        <authorList>
            <person name="Kelly M."/>
            <person name="Pasmans F."/>
            <person name="Shea T.P."/>
            <person name="Munoz J.F."/>
            <person name="Carranza S."/>
            <person name="Cuomo C.A."/>
            <person name="Martel A."/>
        </authorList>
    </citation>
    <scope>NUCLEOTIDE SEQUENCE [LARGE SCALE GENOMIC DNA]</scope>
    <source>
        <strain evidence="11 12">AMFP18/2</strain>
    </source>
</reference>
<dbReference type="InterPro" id="IPR013699">
    <property type="entry name" value="Signal_recog_part_SRP72_RNA-bd"/>
</dbReference>
<comment type="caution">
    <text evidence="11">The sequence shown here is derived from an EMBL/GenBank/DDBJ whole genome shotgun (WGS) entry which is preliminary data.</text>
</comment>
<keyword evidence="7" id="KW-0733">Signal recognition particle</keyword>
<evidence type="ECO:0000256" key="1">
    <source>
        <dbReference type="ARBA" id="ARBA00004240"/>
    </source>
</evidence>
<dbReference type="SUPFAM" id="SSF48452">
    <property type="entry name" value="TPR-like"/>
    <property type="match status" value="2"/>
</dbReference>
<keyword evidence="12" id="KW-1185">Reference proteome</keyword>
<evidence type="ECO:0000256" key="5">
    <source>
        <dbReference type="ARBA" id="ARBA00022490"/>
    </source>
</evidence>
<evidence type="ECO:0000256" key="3">
    <source>
        <dbReference type="ARBA" id="ARBA00007676"/>
    </source>
</evidence>
<evidence type="ECO:0000256" key="9">
    <source>
        <dbReference type="SAM" id="MobiDB-lite"/>
    </source>
</evidence>
<evidence type="ECO:0000313" key="11">
    <source>
        <dbReference type="EMBL" id="KAH6590451.1"/>
    </source>
</evidence>
<feature type="region of interest" description="Disordered" evidence="9">
    <location>
        <begin position="682"/>
        <end position="719"/>
    </location>
</feature>
<feature type="domain" description="Signal recognition particle SRP72 subunit RNA-binding" evidence="10">
    <location>
        <begin position="603"/>
        <end position="639"/>
    </location>
</feature>
<accession>A0ABQ8F237</accession>
<comment type="subcellular location">
    <subcellularLocation>
        <location evidence="2">Cytoplasm</location>
    </subcellularLocation>
    <subcellularLocation>
        <location evidence="1">Endoplasmic reticulum</location>
    </subcellularLocation>
</comment>
<sequence>MKNPQQQRQQLYKELEKLTVGGDLDSSELELVVKLCNKLLSISPSDVDAVRTKSVALVKLGRYGDAATSLTAYHPTTNSSTSTSIVELQFEKAYCLYRTNSLDESLHLVQKMLEISAIKSTPLYTRLLQLKAQVLYRLELFDECIHSVYKPLLKAGGTSDSTHLDCNDSGTVNESSRTEILTNMLAAKAAMAMCGTSSSGDDEYMDMRIEETTYEMMYNSACKAIGDLAYTKAEKLLKQAQKTCRTTMLADGFSEEEIQQEMMVIFAQIAYIYQQQGQYKLASEQYHMIIKNKAADQVVQAISHNNLMAIRGSHHELFESAKTHKMALSDENLPKLNSGQRQAVEINSALLLIYLGKTAQASKQLGILDEKYQNSERIQLALISMGTLQKKSKSTASVALLREKLETLASQYPDSVAVHLTLVQAYLDQSAYDQAIAHLERMMAQETFGRYRPGLISVLTWAYSKIGNPGAALEVLEKASQSNPSKDMALLAQLAMFKLSLKQYEEASKDYLALIKLDSLDLRSIAGLVISYSHFNPQLAEEYADHLPAPAASSLNNAMEGVSLDVDSLEAAVLRRKAKQQLLLHISGSAGVRRVGDGKVEKLDRPKNKRKRKPVLLKCTDPATKLDPERWIPKRFRSSNIKKGKTKRDALRGSQGVNIEGGGIGGTGSARIAGISKMSATATPPLAVSEESKETLPAASLTSPASSKKKVNKNKKKGK</sequence>
<feature type="region of interest" description="Disordered" evidence="9">
    <location>
        <begin position="638"/>
        <end position="670"/>
    </location>
</feature>
<keyword evidence="5" id="KW-0963">Cytoplasm</keyword>
<proteinExistence type="inferred from homology"/>
<dbReference type="Pfam" id="PF08492">
    <property type="entry name" value="SRP72"/>
    <property type="match status" value="1"/>
</dbReference>
<evidence type="ECO:0000256" key="7">
    <source>
        <dbReference type="ARBA" id="ARBA00023135"/>
    </source>
</evidence>
<feature type="compositionally biased region" description="Low complexity" evidence="9">
    <location>
        <begin position="695"/>
        <end position="706"/>
    </location>
</feature>
<dbReference type="PIRSF" id="PIRSF038922">
    <property type="entry name" value="SRP72"/>
    <property type="match status" value="1"/>
</dbReference>
<organism evidence="11 12">
    <name type="scientific">Batrachochytrium salamandrivorans</name>
    <dbReference type="NCBI Taxonomy" id="1357716"/>
    <lineage>
        <taxon>Eukaryota</taxon>
        <taxon>Fungi</taxon>
        <taxon>Fungi incertae sedis</taxon>
        <taxon>Chytridiomycota</taxon>
        <taxon>Chytridiomycota incertae sedis</taxon>
        <taxon>Chytridiomycetes</taxon>
        <taxon>Rhizophydiales</taxon>
        <taxon>Rhizophydiales incertae sedis</taxon>
        <taxon>Batrachochytrium</taxon>
    </lineage>
</organism>
<dbReference type="InterPro" id="IPR026270">
    <property type="entry name" value="SRP72"/>
</dbReference>
<dbReference type="Gene3D" id="1.25.40.10">
    <property type="entry name" value="Tetratricopeptide repeat domain"/>
    <property type="match status" value="2"/>
</dbReference>
<evidence type="ECO:0000256" key="4">
    <source>
        <dbReference type="ARBA" id="ARBA00018350"/>
    </source>
</evidence>
<evidence type="ECO:0000256" key="8">
    <source>
        <dbReference type="ARBA" id="ARBA00023274"/>
    </source>
</evidence>
<feature type="compositionally biased region" description="Gly residues" evidence="9">
    <location>
        <begin position="659"/>
        <end position="668"/>
    </location>
</feature>
<evidence type="ECO:0000256" key="6">
    <source>
        <dbReference type="ARBA" id="ARBA00022824"/>
    </source>
</evidence>
<dbReference type="SMART" id="SM00028">
    <property type="entry name" value="TPR"/>
    <property type="match status" value="4"/>
</dbReference>
<gene>
    <name evidence="11" type="ORF">BASA50_009426</name>
</gene>
<dbReference type="InterPro" id="IPR019734">
    <property type="entry name" value="TPR_rpt"/>
</dbReference>
<name>A0ABQ8F237_9FUNG</name>
<keyword evidence="6" id="KW-0256">Endoplasmic reticulum</keyword>
<keyword evidence="8" id="KW-0687">Ribonucleoprotein</keyword>
<dbReference type="PANTHER" id="PTHR14094:SF9">
    <property type="entry name" value="SIGNAL RECOGNITION PARTICLE SUBUNIT SRP72"/>
    <property type="match status" value="1"/>
</dbReference>
<dbReference type="Proteomes" id="UP001648503">
    <property type="component" value="Unassembled WGS sequence"/>
</dbReference>
<protein>
    <recommendedName>
        <fullName evidence="4">Signal recognition particle subunit SRP72</fullName>
    </recommendedName>
</protein>
<dbReference type="InterPro" id="IPR011990">
    <property type="entry name" value="TPR-like_helical_dom_sf"/>
</dbReference>
<dbReference type="EMBL" id="JAFCIX010000433">
    <property type="protein sequence ID" value="KAH6590451.1"/>
    <property type="molecule type" value="Genomic_DNA"/>
</dbReference>
<evidence type="ECO:0000256" key="2">
    <source>
        <dbReference type="ARBA" id="ARBA00004496"/>
    </source>
</evidence>